<dbReference type="Pfam" id="PF03992">
    <property type="entry name" value="ABM"/>
    <property type="match status" value="1"/>
</dbReference>
<dbReference type="EMBL" id="JBHSPX010000004">
    <property type="protein sequence ID" value="MFC6063974.1"/>
    <property type="molecule type" value="Genomic_DNA"/>
</dbReference>
<evidence type="ECO:0000313" key="3">
    <source>
        <dbReference type="Proteomes" id="UP001596139"/>
    </source>
</evidence>
<keyword evidence="2" id="KW-0560">Oxidoreductase</keyword>
<protein>
    <submittedName>
        <fullName evidence="2">Quinol monooxygenase</fullName>
        <ecNumber evidence="2">1.-.-.-</ecNumber>
    </submittedName>
</protein>
<accession>A0ABW1MLU1</accession>
<reference evidence="3" key="1">
    <citation type="journal article" date="2019" name="Int. J. Syst. Evol. Microbiol.">
        <title>The Global Catalogue of Microorganisms (GCM) 10K type strain sequencing project: providing services to taxonomists for standard genome sequencing and annotation.</title>
        <authorList>
            <consortium name="The Broad Institute Genomics Platform"/>
            <consortium name="The Broad Institute Genome Sequencing Center for Infectious Disease"/>
            <person name="Wu L."/>
            <person name="Ma J."/>
        </authorList>
    </citation>
    <scope>NUCLEOTIDE SEQUENCE [LARGE SCALE GENOMIC DNA]</scope>
    <source>
        <strain evidence="3">CGMCC 1.15180</strain>
    </source>
</reference>
<evidence type="ECO:0000259" key="1">
    <source>
        <dbReference type="Pfam" id="PF03992"/>
    </source>
</evidence>
<sequence length="100" mass="10815">MKISVLTLRPVPGMAGELLAFYRHHAILEASGALDSHILTSEDSQTLVVTAAWPDIAAYTAWQQSPRRAELAAGMARFFSSPDAVHSQLFDVAHTVSGRP</sequence>
<dbReference type="GO" id="GO:0004497">
    <property type="term" value="F:monooxygenase activity"/>
    <property type="evidence" value="ECO:0007669"/>
    <property type="project" value="UniProtKB-KW"/>
</dbReference>
<evidence type="ECO:0000313" key="2">
    <source>
        <dbReference type="EMBL" id="MFC6063974.1"/>
    </source>
</evidence>
<organism evidence="2 3">
    <name type="scientific">Streptomyces ochraceiscleroticus</name>
    <dbReference type="NCBI Taxonomy" id="47761"/>
    <lineage>
        <taxon>Bacteria</taxon>
        <taxon>Bacillati</taxon>
        <taxon>Actinomycetota</taxon>
        <taxon>Actinomycetes</taxon>
        <taxon>Kitasatosporales</taxon>
        <taxon>Streptomycetaceae</taxon>
        <taxon>Streptomyces</taxon>
    </lineage>
</organism>
<keyword evidence="2" id="KW-0503">Monooxygenase</keyword>
<dbReference type="Proteomes" id="UP001596139">
    <property type="component" value="Unassembled WGS sequence"/>
</dbReference>
<comment type="caution">
    <text evidence="2">The sequence shown here is derived from an EMBL/GenBank/DDBJ whole genome shotgun (WGS) entry which is preliminary data.</text>
</comment>
<dbReference type="SUPFAM" id="SSF54909">
    <property type="entry name" value="Dimeric alpha+beta barrel"/>
    <property type="match status" value="1"/>
</dbReference>
<dbReference type="EC" id="1.-.-.-" evidence="2"/>
<dbReference type="RefSeq" id="WP_078648652.1">
    <property type="nucleotide sequence ID" value="NZ_JBHSPX010000004.1"/>
</dbReference>
<dbReference type="InterPro" id="IPR007138">
    <property type="entry name" value="ABM_dom"/>
</dbReference>
<dbReference type="InterPro" id="IPR011008">
    <property type="entry name" value="Dimeric_a/b-barrel"/>
</dbReference>
<name>A0ABW1MLU1_9ACTN</name>
<proteinExistence type="predicted"/>
<dbReference type="Gene3D" id="3.30.70.100">
    <property type="match status" value="1"/>
</dbReference>
<keyword evidence="3" id="KW-1185">Reference proteome</keyword>
<feature type="domain" description="ABM" evidence="1">
    <location>
        <begin position="5"/>
        <end position="67"/>
    </location>
</feature>
<gene>
    <name evidence="2" type="ORF">ACFP4F_15615</name>
</gene>